<reference evidence="11 12" key="1">
    <citation type="submission" date="2019-05" db="EMBL/GenBank/DDBJ databases">
        <title>Georgenia *** sp. nov., and Georgenia *** sp. nov., isolated from the intestinal contents of plateau pika (Ochotona curzoniae) in the Qinghai-Tibet plateau of China.</title>
        <authorList>
            <person name="Tian Z."/>
        </authorList>
    </citation>
    <scope>NUCLEOTIDE SEQUENCE [LARGE SCALE GENOMIC DNA]</scope>
    <source>
        <strain evidence="11 12">Z294</strain>
    </source>
</reference>
<name>A0ABX5VQ56_9MICO</name>
<dbReference type="CDD" id="cd08983">
    <property type="entry name" value="GH43_Bt3655-like"/>
    <property type="match status" value="1"/>
</dbReference>
<dbReference type="CDD" id="cd18828">
    <property type="entry name" value="GH43_BT3675-like"/>
    <property type="match status" value="1"/>
</dbReference>
<evidence type="ECO:0000256" key="9">
    <source>
        <dbReference type="SAM" id="SignalP"/>
    </source>
</evidence>
<dbReference type="InterPro" id="IPR023296">
    <property type="entry name" value="Glyco_hydro_beta-prop_sf"/>
</dbReference>
<accession>A0ABX5VQ56</accession>
<dbReference type="Proteomes" id="UP000313948">
    <property type="component" value="Chromosome"/>
</dbReference>
<evidence type="ECO:0000259" key="10">
    <source>
        <dbReference type="SMART" id="SM00560"/>
    </source>
</evidence>
<comment type="similarity">
    <text evidence="1">Belongs to the glycosyl hydrolase 43 family.</text>
</comment>
<evidence type="ECO:0000256" key="6">
    <source>
        <dbReference type="ARBA" id="ARBA00023277"/>
    </source>
</evidence>
<dbReference type="PANTHER" id="PTHR43772:SF2">
    <property type="entry name" value="PUTATIVE (AFU_ORTHOLOGUE AFUA_2G04480)-RELATED"/>
    <property type="match status" value="1"/>
</dbReference>
<sequence length="1438" mass="152997">MTLTRFRRGVSGAAVAALALSGALLVAQPAAADARLLAHYPLDERAGTVALDASGSGRDGSYVGGPTLTGGEGVRLDGTDDHVRLPDDLLAGLGSITVSADVLVRGSQRTPYFIYGFGNTDASGVGNGYLFATGDAYRASIATGDWSTERTVSSGANLPRDRWQTITYTLDDASDTARLYLDGVQVAETTGVTTRPGDIGNGATTANYLGRSVYTADNRLAGSLRDVRVYDSALPAAEVAALVPSDETRLERDAAVLTLGDVSAVTEDLTLPTTAPNGSAVTWTSEDESVVSATGAVTRPAPGLPAARVRLTATLSRGEATRTLDGFVTVLPLPDEDTRAQEDLDAIVIPNADDVRGNLTLPTTGPVNGSEVVWSASPEGVVTATDADGRRAGVVTRGQDDTAVTLTATVPGTTAVRDIPVTVTAAPVDLDTDYTAGYLWTHFAAQGGYEKIFLGHSEDGLHWTKLGGNQPVLANLGGDLGVRDPHLVRSADGDRYWIIGTDLHAEGGGPGGSGWDQLNASQNLVVWESTDLVTWSDQRIVFAGFPHAGNVWAPEAVYDEASGEYYVYWSARDRRENETEDWALRVYVTRTRDFVSFTEPEVWASLNEQGDGEGGPNIIDSTIAKEGDTYYRFSTSDWHTVIDTAPSLDGPWTTVVARGEAAAHGLRASMEGLTVYQLPDGRWAVMGDQSGYYGHVTDSLASLQFTQLTVGPGPDQYSFDQRFRHGSVLRLSAAEEQRLLEAYGDGGPQEPGEPGEPRGLVAEYTFEDGTLTDAVGEADLTAHGTAAVVTDPERGQVLRLDGSAGGYAAFPVGFFDGLDELTVSFDMRSDLTSGNFFSFAFGQGEQAYYFLRTRGGEVRSAITQTSWREESAVTGSVSPGQWHRYDVVLDGDTMVLYVDGVKLGENTELGATVSDLGTDLVGYLGRSLYAADGYFRGAYDNIRVHDVALPADELMGPDQLIDVSLTDPSVLKIDPVVSGAERTVTFPVLPGTDLTSLAPTFTAAAGVTVSPAPGTVVDLTEPVEYTLTAAGGATYTWTFTAVEMRSPVLPGLYADPNIAVFGDTYYIYATTDGYPGWGGKDFYVWTSKDLVSWERSAEPFLTLDGANGNVPWATGNAWAPTIIERDGRYYFYFSGHNATYDRKTIGVAVADHPEGPFTAQPTAMILNNETVTSGQAIDPAAFHDPESGKYFLYWGNGRPVYAELADDMVSLVPGTIREQQGLTDYREGTFVSYRDGTYHLTYSIDDTGSPNYRVGYATADSPHGPWTYRGVILEKDPSLGILGTGHNSVLNVPGTDDWYIVYHRFAMPGGNGNNRETTIDRLTFDEDGFMQRVTPTLESVGPQRVELPPAGPALTVTAETRCVVGKVVTAVRVANESAEAVTATVSTPHGTRTLTVGAGSTSSVALTTRLTAVPAGEATVTVEGHAPVTAAYGPSSCR</sequence>
<dbReference type="Gene3D" id="2.115.10.20">
    <property type="entry name" value="Glycosyl hydrolase domain, family 43"/>
    <property type="match status" value="2"/>
</dbReference>
<keyword evidence="4" id="KW-0378">Hydrolase</keyword>
<dbReference type="Pfam" id="PF04616">
    <property type="entry name" value="Glyco_hydro_43"/>
    <property type="match status" value="1"/>
</dbReference>
<keyword evidence="6" id="KW-0119">Carbohydrate metabolism</keyword>
<evidence type="ECO:0000256" key="5">
    <source>
        <dbReference type="ARBA" id="ARBA00023157"/>
    </source>
</evidence>
<dbReference type="InterPro" id="IPR006558">
    <property type="entry name" value="LamG-like"/>
</dbReference>
<evidence type="ECO:0000256" key="8">
    <source>
        <dbReference type="SAM" id="MobiDB-lite"/>
    </source>
</evidence>
<dbReference type="InterPro" id="IPR046780">
    <property type="entry name" value="aBig_2"/>
</dbReference>
<evidence type="ECO:0000256" key="1">
    <source>
        <dbReference type="ARBA" id="ARBA00009865"/>
    </source>
</evidence>
<evidence type="ECO:0000256" key="4">
    <source>
        <dbReference type="ARBA" id="ARBA00022801"/>
    </source>
</evidence>
<organism evidence="11 12">
    <name type="scientific">Georgenia wutianyii</name>
    <dbReference type="NCBI Taxonomy" id="2585135"/>
    <lineage>
        <taxon>Bacteria</taxon>
        <taxon>Bacillati</taxon>
        <taxon>Actinomycetota</taxon>
        <taxon>Actinomycetes</taxon>
        <taxon>Micrococcales</taxon>
        <taxon>Bogoriellaceae</taxon>
        <taxon>Georgenia</taxon>
    </lineage>
</organism>
<keyword evidence="2" id="KW-0624">Polysaccharide degradation</keyword>
<dbReference type="SMART" id="SM00560">
    <property type="entry name" value="LamGL"/>
    <property type="match status" value="2"/>
</dbReference>
<keyword evidence="5" id="KW-1015">Disulfide bond</keyword>
<keyword evidence="7" id="KW-0326">Glycosidase</keyword>
<feature type="signal peptide" evidence="9">
    <location>
        <begin position="1"/>
        <end position="32"/>
    </location>
</feature>
<dbReference type="InterPro" id="IPR006710">
    <property type="entry name" value="Glyco_hydro_43"/>
</dbReference>
<protein>
    <submittedName>
        <fullName evidence="11">Beta-xylosidase</fullName>
    </submittedName>
</protein>
<evidence type="ECO:0000313" key="12">
    <source>
        <dbReference type="Proteomes" id="UP000313948"/>
    </source>
</evidence>
<feature type="chain" id="PRO_5047269971" evidence="9">
    <location>
        <begin position="33"/>
        <end position="1438"/>
    </location>
</feature>
<dbReference type="EMBL" id="CP040899">
    <property type="protein sequence ID" value="QDB80328.1"/>
    <property type="molecule type" value="Genomic_DNA"/>
</dbReference>
<dbReference type="InterPro" id="IPR013320">
    <property type="entry name" value="ConA-like_dom_sf"/>
</dbReference>
<dbReference type="SUPFAM" id="SSF49899">
    <property type="entry name" value="Concanavalin A-like lectins/glucanases"/>
    <property type="match status" value="2"/>
</dbReference>
<feature type="domain" description="LamG-like jellyroll fold" evidence="10">
    <location>
        <begin position="94"/>
        <end position="237"/>
    </location>
</feature>
<gene>
    <name evidence="11" type="ORF">FE251_13770</name>
</gene>
<dbReference type="PANTHER" id="PTHR43772">
    <property type="entry name" value="ENDO-1,4-BETA-XYLANASE"/>
    <property type="match status" value="1"/>
</dbReference>
<dbReference type="SUPFAM" id="SSF75005">
    <property type="entry name" value="Arabinanase/levansucrase/invertase"/>
    <property type="match status" value="2"/>
</dbReference>
<dbReference type="RefSeq" id="WP_139949056.1">
    <property type="nucleotide sequence ID" value="NZ_CP040899.1"/>
</dbReference>
<dbReference type="Pfam" id="PF13385">
    <property type="entry name" value="Laminin_G_3"/>
    <property type="match status" value="2"/>
</dbReference>
<evidence type="ECO:0000256" key="3">
    <source>
        <dbReference type="ARBA" id="ARBA00022729"/>
    </source>
</evidence>
<keyword evidence="3 9" id="KW-0732">Signal</keyword>
<proteinExistence type="inferred from homology"/>
<keyword evidence="12" id="KW-1185">Reference proteome</keyword>
<feature type="region of interest" description="Disordered" evidence="8">
    <location>
        <begin position="51"/>
        <end position="74"/>
    </location>
</feature>
<evidence type="ECO:0000313" key="11">
    <source>
        <dbReference type="EMBL" id="QDB80328.1"/>
    </source>
</evidence>
<dbReference type="Pfam" id="PF20578">
    <property type="entry name" value="aBig_2"/>
    <property type="match status" value="2"/>
</dbReference>
<dbReference type="Gene3D" id="2.60.40.2340">
    <property type="match status" value="1"/>
</dbReference>
<dbReference type="InterPro" id="IPR052176">
    <property type="entry name" value="Glycosyl_Hydrlase_43_Enz"/>
</dbReference>
<evidence type="ECO:0000256" key="2">
    <source>
        <dbReference type="ARBA" id="ARBA00022651"/>
    </source>
</evidence>
<keyword evidence="2" id="KW-0858">Xylan degradation</keyword>
<evidence type="ECO:0000256" key="7">
    <source>
        <dbReference type="ARBA" id="ARBA00023295"/>
    </source>
</evidence>
<feature type="domain" description="LamG-like jellyroll fold" evidence="10">
    <location>
        <begin position="819"/>
        <end position="952"/>
    </location>
</feature>
<dbReference type="Gene3D" id="2.60.120.200">
    <property type="match status" value="2"/>
</dbReference>